<keyword evidence="12" id="KW-1185">Reference proteome</keyword>
<keyword evidence="6 9" id="KW-0418">Kinase</keyword>
<accession>A0AAN1XTZ1</accession>
<dbReference type="RefSeq" id="WP_317996582.1">
    <property type="nucleotide sequence ID" value="NZ_AP025523.1"/>
</dbReference>
<evidence type="ECO:0000256" key="5">
    <source>
        <dbReference type="ARBA" id="ARBA00022741"/>
    </source>
</evidence>
<dbReference type="GO" id="GO:0005737">
    <property type="term" value="C:cytoplasm"/>
    <property type="evidence" value="ECO:0007669"/>
    <property type="project" value="UniProtKB-SubCell"/>
</dbReference>
<evidence type="ECO:0000256" key="8">
    <source>
        <dbReference type="ARBA" id="ARBA00048141"/>
    </source>
</evidence>
<comment type="subcellular location">
    <subcellularLocation>
        <location evidence="9">Cytoplasm</location>
    </subcellularLocation>
</comment>
<evidence type="ECO:0000256" key="9">
    <source>
        <dbReference type="HAMAP-Rule" id="MF_00082"/>
    </source>
</evidence>
<keyword evidence="9" id="KW-0963">Cytoplasm</keyword>
<feature type="site" description="Transition state stabilizer" evidence="9">
    <location>
        <position position="6"/>
    </location>
</feature>
<dbReference type="NCBIfam" id="TIGR00761">
    <property type="entry name" value="argB"/>
    <property type="match status" value="1"/>
</dbReference>
<dbReference type="GO" id="GO:0003991">
    <property type="term" value="F:acetylglutamate kinase activity"/>
    <property type="evidence" value="ECO:0007669"/>
    <property type="project" value="UniProtKB-UniRule"/>
</dbReference>
<keyword evidence="7 9" id="KW-0067">ATP-binding</keyword>
<feature type="domain" description="Aspartate/glutamate/uridylate kinase" evidence="10">
    <location>
        <begin position="1"/>
        <end position="241"/>
    </location>
</feature>
<dbReference type="GO" id="GO:0005524">
    <property type="term" value="F:ATP binding"/>
    <property type="evidence" value="ECO:0007669"/>
    <property type="project" value="UniProtKB-UniRule"/>
</dbReference>
<dbReference type="HAMAP" id="MF_00082">
    <property type="entry name" value="ArgB"/>
    <property type="match status" value="1"/>
</dbReference>
<keyword evidence="3 9" id="KW-0028">Amino-acid biosynthesis</keyword>
<dbReference type="PANTHER" id="PTHR23342">
    <property type="entry name" value="N-ACETYLGLUTAMATE SYNTHASE"/>
    <property type="match status" value="1"/>
</dbReference>
<feature type="binding site" evidence="9">
    <location>
        <position position="63"/>
    </location>
    <ligand>
        <name>substrate</name>
    </ligand>
</feature>
<sequence>MLIVLKYGGNAMTAEAGADATLDEVAGLARGGERIVIVHGGGPQIDAELRAKAIVEPRVAGLRATGGAARDVVEYVLCGTVNKALVRALAARGVPAVGISGEDGGVLSARRVGRVEGVDLGYVGEVASVDPSAVAALLDAGFVVVVAPLALEAGTHAALNCNADTAAGAIAGALRADAYVVITNVAGVRRDLHDPSSVIPRIDVAEARAMLADGTFTDGMIPKMAAAVAAIDGGARRAVVAGAGNGAIARALAGEGTEITASPR</sequence>
<dbReference type="GO" id="GO:0042450">
    <property type="term" value="P:L-arginine biosynthetic process via ornithine"/>
    <property type="evidence" value="ECO:0007669"/>
    <property type="project" value="UniProtKB-UniRule"/>
</dbReference>
<feature type="binding site" evidence="9">
    <location>
        <begin position="41"/>
        <end position="42"/>
    </location>
    <ligand>
        <name>substrate</name>
    </ligand>
</feature>
<dbReference type="AlphaFoldDB" id="A0AAN1XTZ1"/>
<keyword evidence="5 9" id="KW-0547">Nucleotide-binding</keyword>
<dbReference type="KEGG" id="vab:WPS_08280"/>
<comment type="catalytic activity">
    <reaction evidence="8 9">
        <text>N-acetyl-L-glutamate + ATP = N-acetyl-L-glutamyl 5-phosphate + ADP</text>
        <dbReference type="Rhea" id="RHEA:14629"/>
        <dbReference type="ChEBI" id="CHEBI:30616"/>
        <dbReference type="ChEBI" id="CHEBI:44337"/>
        <dbReference type="ChEBI" id="CHEBI:57936"/>
        <dbReference type="ChEBI" id="CHEBI:456216"/>
        <dbReference type="EC" id="2.7.2.8"/>
    </reaction>
</comment>
<dbReference type="InterPro" id="IPR036393">
    <property type="entry name" value="AceGlu_kinase-like_sf"/>
</dbReference>
<gene>
    <name evidence="9" type="primary">argB</name>
    <name evidence="11" type="ORF">WPS_08280</name>
</gene>
<dbReference type="InterPro" id="IPR037528">
    <property type="entry name" value="ArgB"/>
</dbReference>
<evidence type="ECO:0000259" key="10">
    <source>
        <dbReference type="Pfam" id="PF00696"/>
    </source>
</evidence>
<dbReference type="PANTHER" id="PTHR23342:SF0">
    <property type="entry name" value="N-ACETYLGLUTAMATE SYNTHASE, MITOCHONDRIAL"/>
    <property type="match status" value="1"/>
</dbReference>
<feature type="site" description="Transition state stabilizer" evidence="9">
    <location>
        <position position="223"/>
    </location>
</feature>
<dbReference type="EC" id="2.7.2.8" evidence="9"/>
<dbReference type="InterPro" id="IPR001057">
    <property type="entry name" value="Glu/AcGlu_kinase"/>
</dbReference>
<keyword evidence="4 9" id="KW-0808">Transferase</keyword>
<dbReference type="Proteomes" id="UP001317532">
    <property type="component" value="Chromosome"/>
</dbReference>
<protein>
    <recommendedName>
        <fullName evidence="9">Acetylglutamate kinase</fullName>
        <ecNumber evidence="9">2.7.2.8</ecNumber>
    </recommendedName>
    <alternativeName>
        <fullName evidence="9">N-acetyl-L-glutamate 5-phosphotransferase</fullName>
    </alternativeName>
    <alternativeName>
        <fullName evidence="9">NAG kinase</fullName>
        <shortName evidence="9">NAGK</shortName>
    </alternativeName>
</protein>
<dbReference type="SUPFAM" id="SSF53633">
    <property type="entry name" value="Carbamate kinase-like"/>
    <property type="match status" value="1"/>
</dbReference>
<dbReference type="InterPro" id="IPR001048">
    <property type="entry name" value="Asp/Glu/Uridylate_kinase"/>
</dbReference>
<evidence type="ECO:0000256" key="4">
    <source>
        <dbReference type="ARBA" id="ARBA00022679"/>
    </source>
</evidence>
<evidence type="ECO:0000256" key="7">
    <source>
        <dbReference type="ARBA" id="ARBA00022840"/>
    </source>
</evidence>
<evidence type="ECO:0000256" key="3">
    <source>
        <dbReference type="ARBA" id="ARBA00022605"/>
    </source>
</evidence>
<evidence type="ECO:0000256" key="2">
    <source>
        <dbReference type="ARBA" id="ARBA00022571"/>
    </source>
</evidence>
<dbReference type="PIRSF" id="PIRSF000728">
    <property type="entry name" value="NAGK"/>
    <property type="match status" value="1"/>
</dbReference>
<evidence type="ECO:0000313" key="11">
    <source>
        <dbReference type="EMBL" id="BDE05552.1"/>
    </source>
</evidence>
<reference evidence="11 12" key="1">
    <citation type="journal article" date="2022" name="ISME Commun">
        <title>Vulcanimicrobium alpinus gen. nov. sp. nov., the first cultivated representative of the candidate phylum 'Eremiobacterota', is a metabolically versatile aerobic anoxygenic phototroph.</title>
        <authorList>
            <person name="Yabe S."/>
            <person name="Muto K."/>
            <person name="Abe K."/>
            <person name="Yokota A."/>
            <person name="Staudigel H."/>
            <person name="Tebo B.M."/>
        </authorList>
    </citation>
    <scope>NUCLEOTIDE SEQUENCE [LARGE SCALE GENOMIC DNA]</scope>
    <source>
        <strain evidence="11 12">WC8-2</strain>
    </source>
</reference>
<comment type="similarity">
    <text evidence="9">Belongs to the acetylglutamate kinase family. ArgB subfamily.</text>
</comment>
<name>A0AAN1XTZ1_UNVUL</name>
<dbReference type="Pfam" id="PF00696">
    <property type="entry name" value="AA_kinase"/>
    <property type="match status" value="1"/>
</dbReference>
<comment type="pathway">
    <text evidence="1 9">Amino-acid biosynthesis; L-arginine biosynthesis; N(2)-acetyl-L-ornithine from L-glutamate: step 2/4.</text>
</comment>
<proteinExistence type="inferred from homology"/>
<feature type="binding site" evidence="9">
    <location>
        <position position="160"/>
    </location>
    <ligand>
        <name>substrate</name>
    </ligand>
</feature>
<dbReference type="CDD" id="cd04238">
    <property type="entry name" value="AAK_NAGK-like"/>
    <property type="match status" value="1"/>
</dbReference>
<organism evidence="11 12">
    <name type="scientific">Vulcanimicrobium alpinum</name>
    <dbReference type="NCBI Taxonomy" id="3016050"/>
    <lineage>
        <taxon>Bacteria</taxon>
        <taxon>Bacillati</taxon>
        <taxon>Vulcanimicrobiota</taxon>
        <taxon>Vulcanimicrobiia</taxon>
        <taxon>Vulcanimicrobiales</taxon>
        <taxon>Vulcanimicrobiaceae</taxon>
        <taxon>Vulcanimicrobium</taxon>
    </lineage>
</organism>
<keyword evidence="2 9" id="KW-0055">Arginine biosynthesis</keyword>
<dbReference type="PRINTS" id="PR00474">
    <property type="entry name" value="GLU5KINASE"/>
</dbReference>
<evidence type="ECO:0000313" key="12">
    <source>
        <dbReference type="Proteomes" id="UP001317532"/>
    </source>
</evidence>
<dbReference type="EMBL" id="AP025523">
    <property type="protein sequence ID" value="BDE05552.1"/>
    <property type="molecule type" value="Genomic_DNA"/>
</dbReference>
<evidence type="ECO:0000256" key="1">
    <source>
        <dbReference type="ARBA" id="ARBA00004828"/>
    </source>
</evidence>
<evidence type="ECO:0000256" key="6">
    <source>
        <dbReference type="ARBA" id="ARBA00022777"/>
    </source>
</evidence>
<dbReference type="InterPro" id="IPR004662">
    <property type="entry name" value="AcgluKinase_fam"/>
</dbReference>
<comment type="function">
    <text evidence="9">Catalyzes the ATP-dependent phosphorylation of N-acetyl-L-glutamate.</text>
</comment>
<dbReference type="Gene3D" id="3.40.1160.10">
    <property type="entry name" value="Acetylglutamate kinase-like"/>
    <property type="match status" value="1"/>
</dbReference>